<comment type="caution">
    <text evidence="1">The sequence shown here is derived from an EMBL/GenBank/DDBJ whole genome shotgun (WGS) entry which is preliminary data.</text>
</comment>
<gene>
    <name evidence="1" type="ORF">LX59_00196</name>
</gene>
<evidence type="ECO:0000313" key="2">
    <source>
        <dbReference type="Proteomes" id="UP000319627"/>
    </source>
</evidence>
<dbReference type="Proteomes" id="UP000319627">
    <property type="component" value="Unassembled WGS sequence"/>
</dbReference>
<reference evidence="1 2" key="1">
    <citation type="submission" date="2019-07" db="EMBL/GenBank/DDBJ databases">
        <title>Genomic Encyclopedia of Type Strains, Phase I: the one thousand microbial genomes (KMG-I) project.</title>
        <authorList>
            <person name="Kyrpides N."/>
        </authorList>
    </citation>
    <scope>NUCLEOTIDE SEQUENCE [LARGE SCALE GENOMIC DNA]</scope>
    <source>
        <strain evidence="1 2">DSM 375</strain>
    </source>
</reference>
<dbReference type="RefSeq" id="WP_144569967.1">
    <property type="nucleotide sequence ID" value="NZ_VLKG01000001.1"/>
</dbReference>
<name>A0A562J206_9GAMM</name>
<dbReference type="AlphaFoldDB" id="A0A562J206"/>
<keyword evidence="2" id="KW-1185">Reference proteome</keyword>
<sequence>MSLGHGKMRKTSLVEILGSEYPRNEYELRFFVNEIELFRSQKNEAHFKLTTKKDLENNIPSIRFRAFCIDLCQKSHVPHLELILKEALNRYLAWTRTPFKQVETLNDAWNTLSDFDYPRDEFGLALADALIEVMILQSPKWGAVDSVCTMKLAYRLNQIANMSNNPSEVLRNFRQKSGAKGGNETGKNTRKEFYEAAKNTCNIARRLAKGEKLSNSALVNLLVEYTEKTKPTIRSHLRTEGLYPSAKKRLSKRKPS</sequence>
<proteinExistence type="predicted"/>
<dbReference type="EMBL" id="VLKG01000001">
    <property type="protein sequence ID" value="TWH77289.1"/>
    <property type="molecule type" value="Genomic_DNA"/>
</dbReference>
<organism evidence="1 2">
    <name type="scientific">Azomonas agilis</name>
    <dbReference type="NCBI Taxonomy" id="116849"/>
    <lineage>
        <taxon>Bacteria</taxon>
        <taxon>Pseudomonadati</taxon>
        <taxon>Pseudomonadota</taxon>
        <taxon>Gammaproteobacteria</taxon>
        <taxon>Pseudomonadales</taxon>
        <taxon>Pseudomonadaceae</taxon>
        <taxon>Azomonas</taxon>
    </lineage>
</organism>
<evidence type="ECO:0000313" key="1">
    <source>
        <dbReference type="EMBL" id="TWH77289.1"/>
    </source>
</evidence>
<accession>A0A562J206</accession>
<protein>
    <submittedName>
        <fullName evidence="1">Uncharacterized protein</fullName>
    </submittedName>
</protein>